<keyword evidence="4" id="KW-1185">Reference proteome</keyword>
<feature type="compositionally biased region" description="Basic and acidic residues" evidence="1">
    <location>
        <begin position="75"/>
        <end position="86"/>
    </location>
</feature>
<feature type="transmembrane region" description="Helical" evidence="2">
    <location>
        <begin position="15"/>
        <end position="33"/>
    </location>
</feature>
<feature type="transmembrane region" description="Helical" evidence="2">
    <location>
        <begin position="272"/>
        <end position="295"/>
    </location>
</feature>
<organism evidence="3 4">
    <name type="scientific">Fulvivirga marina</name>
    <dbReference type="NCBI Taxonomy" id="2494733"/>
    <lineage>
        <taxon>Bacteria</taxon>
        <taxon>Pseudomonadati</taxon>
        <taxon>Bacteroidota</taxon>
        <taxon>Cytophagia</taxon>
        <taxon>Cytophagales</taxon>
        <taxon>Fulvivirgaceae</taxon>
        <taxon>Fulvivirga</taxon>
    </lineage>
</organism>
<dbReference type="PANTHER" id="PTHR43044:SF1">
    <property type="entry name" value="QUINOL:CYTOCHROME C OXIDOREDUCTASE QUINONE-BINDING SUBUNIT 2"/>
    <property type="match status" value="1"/>
</dbReference>
<evidence type="ECO:0000313" key="4">
    <source>
        <dbReference type="Proteomes" id="UP000614216"/>
    </source>
</evidence>
<feature type="transmembrane region" description="Helical" evidence="2">
    <location>
        <begin position="105"/>
        <end position="124"/>
    </location>
</feature>
<feature type="transmembrane region" description="Helical" evidence="2">
    <location>
        <begin position="136"/>
        <end position="157"/>
    </location>
</feature>
<gene>
    <name evidence="3" type="ORF">JMN32_02200</name>
</gene>
<name>A0A937FVM3_9BACT</name>
<evidence type="ECO:0000256" key="1">
    <source>
        <dbReference type="SAM" id="MobiDB-lite"/>
    </source>
</evidence>
<feature type="transmembrane region" description="Helical" evidence="2">
    <location>
        <begin position="239"/>
        <end position="260"/>
    </location>
</feature>
<comment type="caution">
    <text evidence="3">The sequence shown here is derived from an EMBL/GenBank/DDBJ whole genome shotgun (WGS) entry which is preliminary data.</text>
</comment>
<dbReference type="AlphaFoldDB" id="A0A937FVM3"/>
<feature type="transmembrane region" description="Helical" evidence="2">
    <location>
        <begin position="421"/>
        <end position="440"/>
    </location>
</feature>
<sequence length="460" mass="52527">MTEERFSFTSGAKKTLMIIGIVGFVLLILGVIMNMNSGHGHGDGHGGEEHAALHQVADDLVASAESPQEGAGTHAAEEAHGEEGGHHGSAPWLKNVFTNLWVNNVYFTGLGIIGLFFVAIQYAAQAGWSAGMKRIPLAMAHWLPFAGILMFISWWIVKADVFHWTHSDLYHGDHADDILIGKSTLWFWPLAAGSSVPLFYLLRMVVFFVLWYMFFIWIKREMLAEDIDGDVKHWYKARKFSAIFLVIFAVSSSVSAWDWIMSVDPHWFSTMFGWYVFASWWVNGLAVITLIVVVLKQNGYLKVVNANHLHDIGKFIFGFSIFWTYIWFSQFLLIYYANIPEETIYFIERLDSSQYKWVFFLNLILNFLLPFLLLMTRDAKRHMSLLKLVCPIVIVGHWFDFYLMITPGVMQENGSFGFTEIGMLMIFGVAFLFVTLSNLAKAPLYAKNHPMLEESLHHHI</sequence>
<dbReference type="PANTHER" id="PTHR43044">
    <property type="match status" value="1"/>
</dbReference>
<feature type="transmembrane region" description="Helical" evidence="2">
    <location>
        <begin position="388"/>
        <end position="409"/>
    </location>
</feature>
<feature type="transmembrane region" description="Helical" evidence="2">
    <location>
        <begin position="198"/>
        <end position="218"/>
    </location>
</feature>
<reference evidence="3" key="1">
    <citation type="submission" date="2021-01" db="EMBL/GenBank/DDBJ databases">
        <title>Fulvivirga kasyanovii gen. nov., sp nov., a novel member of the phylum Bacteroidetes isolated from seawater in a mussel farm.</title>
        <authorList>
            <person name="Zhao L.-H."/>
            <person name="Wang Z.-J."/>
        </authorList>
    </citation>
    <scope>NUCLEOTIDE SEQUENCE</scope>
    <source>
        <strain evidence="3">29W222</strain>
    </source>
</reference>
<proteinExistence type="predicted"/>
<dbReference type="Proteomes" id="UP000614216">
    <property type="component" value="Unassembled WGS sequence"/>
</dbReference>
<keyword evidence="2" id="KW-1133">Transmembrane helix</keyword>
<evidence type="ECO:0000313" key="3">
    <source>
        <dbReference type="EMBL" id="MBL6445101.1"/>
    </source>
</evidence>
<dbReference type="EMBL" id="JAEUGD010000004">
    <property type="protein sequence ID" value="MBL6445101.1"/>
    <property type="molecule type" value="Genomic_DNA"/>
</dbReference>
<keyword evidence="2" id="KW-0472">Membrane</keyword>
<keyword evidence="2" id="KW-0812">Transmembrane</keyword>
<feature type="region of interest" description="Disordered" evidence="1">
    <location>
        <begin position="67"/>
        <end position="87"/>
    </location>
</feature>
<accession>A0A937FVM3</accession>
<feature type="transmembrane region" description="Helical" evidence="2">
    <location>
        <begin position="315"/>
        <end position="337"/>
    </location>
</feature>
<evidence type="ECO:0000256" key="2">
    <source>
        <dbReference type="SAM" id="Phobius"/>
    </source>
</evidence>
<protein>
    <submittedName>
        <fullName evidence="3">Quinol:cytochrome C oxidoreductase</fullName>
    </submittedName>
</protein>
<feature type="transmembrane region" description="Helical" evidence="2">
    <location>
        <begin position="357"/>
        <end position="376"/>
    </location>
</feature>
<dbReference type="RefSeq" id="WP_202854642.1">
    <property type="nucleotide sequence ID" value="NZ_JAEUGD010000004.1"/>
</dbReference>